<comment type="caution">
    <text evidence="8">Lacks conserved residue(s) required for the propagation of feature annotation.</text>
</comment>
<feature type="binding site" evidence="8">
    <location>
        <position position="80"/>
    </location>
    <ligand>
        <name>substrate</name>
    </ligand>
</feature>
<keyword evidence="11" id="KW-1185">Reference proteome</keyword>
<evidence type="ECO:0000256" key="5">
    <source>
        <dbReference type="ARBA" id="ARBA00023154"/>
    </source>
</evidence>
<dbReference type="GO" id="GO:0008837">
    <property type="term" value="F:diaminopimelate epimerase activity"/>
    <property type="evidence" value="ECO:0007669"/>
    <property type="project" value="UniProtKB-UniRule"/>
</dbReference>
<comment type="similarity">
    <text evidence="2 8">Belongs to the diaminopimelate epimerase family.</text>
</comment>
<evidence type="ECO:0000256" key="7">
    <source>
        <dbReference type="ARBA" id="ARBA00051712"/>
    </source>
</evidence>
<evidence type="ECO:0000313" key="11">
    <source>
        <dbReference type="Proteomes" id="UP000291758"/>
    </source>
</evidence>
<comment type="function">
    <text evidence="8">Catalyzes the stereoinversion of LL-2,6-diaminopimelate (L,L-DAP) to meso-diaminopimelate (meso-DAP), a precursor of L-lysine and an essential component of the bacterial peptidoglycan.</text>
</comment>
<evidence type="ECO:0000256" key="8">
    <source>
        <dbReference type="HAMAP-Rule" id="MF_00197"/>
    </source>
</evidence>
<dbReference type="NCBIfam" id="TIGR00652">
    <property type="entry name" value="DapF"/>
    <property type="match status" value="1"/>
</dbReference>
<accession>A0A4P6EPX0</accession>
<gene>
    <name evidence="8" type="primary">dapF</name>
    <name evidence="10" type="ORF">ET495_02460</name>
</gene>
<feature type="binding site" evidence="8">
    <location>
        <position position="179"/>
    </location>
    <ligand>
        <name>substrate</name>
    </ligand>
</feature>
<feature type="active site" description="Proton donor" evidence="8">
    <location>
        <position position="89"/>
    </location>
</feature>
<name>A0A4P6EPX0_9MICO</name>
<feature type="binding site" evidence="8">
    <location>
        <begin position="239"/>
        <end position="240"/>
    </location>
    <ligand>
        <name>substrate</name>
    </ligand>
</feature>
<dbReference type="EMBL" id="CP035495">
    <property type="protein sequence ID" value="QAY62317.1"/>
    <property type="molecule type" value="Genomic_DNA"/>
</dbReference>
<feature type="site" description="Could be important to modulate the pK values of the two catalytic cysteine residues" evidence="8">
    <location>
        <position position="181"/>
    </location>
</feature>
<comment type="subunit">
    <text evidence="8">Homodimer.</text>
</comment>
<reference evidence="10 11" key="1">
    <citation type="submission" date="2019-01" db="EMBL/GenBank/DDBJ databases">
        <title>Genome sequencing of strain 2JSPR-7.</title>
        <authorList>
            <person name="Heo J."/>
            <person name="Kim S.-J."/>
            <person name="Kim J.-S."/>
            <person name="Hong S.-B."/>
            <person name="Kwon S.-W."/>
        </authorList>
    </citation>
    <scope>NUCLEOTIDE SEQUENCE [LARGE SCALE GENOMIC DNA]</scope>
    <source>
        <strain evidence="10 11">2JSPR-7</strain>
    </source>
</reference>
<dbReference type="Proteomes" id="UP000291758">
    <property type="component" value="Chromosome"/>
</dbReference>
<keyword evidence="5 8" id="KW-0457">Lysine biosynthesis</keyword>
<evidence type="ECO:0000256" key="6">
    <source>
        <dbReference type="ARBA" id="ARBA00023235"/>
    </source>
</evidence>
<evidence type="ECO:0000256" key="1">
    <source>
        <dbReference type="ARBA" id="ARBA00005196"/>
    </source>
</evidence>
<evidence type="ECO:0000313" key="10">
    <source>
        <dbReference type="EMBL" id="QAY62317.1"/>
    </source>
</evidence>
<dbReference type="UniPathway" id="UPA00034">
    <property type="reaction ID" value="UER00025"/>
</dbReference>
<feature type="binding site" evidence="8">
    <location>
        <begin position="90"/>
        <end position="91"/>
    </location>
    <ligand>
        <name>substrate</name>
    </ligand>
</feature>
<dbReference type="GO" id="GO:0009089">
    <property type="term" value="P:lysine biosynthetic process via diaminopimelate"/>
    <property type="evidence" value="ECO:0007669"/>
    <property type="project" value="UniProtKB-UniRule"/>
</dbReference>
<dbReference type="SUPFAM" id="SSF54506">
    <property type="entry name" value="Diaminopimelate epimerase-like"/>
    <property type="match status" value="2"/>
</dbReference>
<protein>
    <recommendedName>
        <fullName evidence="3 8">Diaminopimelate epimerase</fullName>
        <shortName evidence="8">DAP epimerase</shortName>
        <ecNumber evidence="3 8">5.1.1.7</ecNumber>
    </recommendedName>
    <alternativeName>
        <fullName evidence="8">PLP-independent amino acid racemase</fullName>
    </alternativeName>
</protein>
<dbReference type="Pfam" id="PF01678">
    <property type="entry name" value="DAP_epimerase"/>
    <property type="match status" value="2"/>
</dbReference>
<dbReference type="AlphaFoldDB" id="A0A4P6EPX0"/>
<feature type="binding site" evidence="8">
    <location>
        <begin position="249"/>
        <end position="250"/>
    </location>
    <ligand>
        <name>substrate</name>
    </ligand>
</feature>
<feature type="site" description="Could be important to modulate the pK values of the two catalytic cysteine residues" evidence="8">
    <location>
        <position position="239"/>
    </location>
</feature>
<keyword evidence="6 8" id="KW-0413">Isomerase</keyword>
<dbReference type="EC" id="5.1.1.7" evidence="3 8"/>
<feature type="active site" evidence="9">
    <location>
        <position position="89"/>
    </location>
</feature>
<proteinExistence type="inferred from homology"/>
<dbReference type="PROSITE" id="PS01326">
    <property type="entry name" value="DAP_EPIMERASE"/>
    <property type="match status" value="1"/>
</dbReference>
<evidence type="ECO:0000256" key="4">
    <source>
        <dbReference type="ARBA" id="ARBA00022605"/>
    </source>
</evidence>
<comment type="catalytic activity">
    <reaction evidence="7 8">
        <text>(2S,6S)-2,6-diaminopimelate = meso-2,6-diaminopimelate</text>
        <dbReference type="Rhea" id="RHEA:15393"/>
        <dbReference type="ChEBI" id="CHEBI:57609"/>
        <dbReference type="ChEBI" id="CHEBI:57791"/>
        <dbReference type="EC" id="5.1.1.7"/>
    </reaction>
</comment>
<dbReference type="KEGG" id="xyl:ET495_02460"/>
<dbReference type="InterPro" id="IPR001653">
    <property type="entry name" value="DAP_epimerase_DapF"/>
</dbReference>
<evidence type="ECO:0000256" key="9">
    <source>
        <dbReference type="PROSITE-ProRule" id="PRU10125"/>
    </source>
</evidence>
<dbReference type="HAMAP" id="MF_00197">
    <property type="entry name" value="DAP_epimerase"/>
    <property type="match status" value="1"/>
</dbReference>
<dbReference type="InterPro" id="IPR018510">
    <property type="entry name" value="DAP_epimerase_AS"/>
</dbReference>
<sequence length="309" mass="31832">MRFTKGHGTHNDFVLVADTRGDLDLTPEQVRRLTDRRGGIGGDGVIRLAPTAAMARAGETIADDVLAEEPAAIWFMDYRNADGSVAEMCGNGVRVFTAFAEALGLATLDGGAELALGTRAGVKRVRKETGPDGAPWYAVDMGRWLLPGGPDAEAAGADAAVAVHGWAAPRPALSVDLGNPHTVVALGSTAELDALDLTRAPQVAPHPPHGTNVELVVPLGESAGGDGTVTGRVRMRVHERGVGETQSCGTGAVAAALAVRTWAAAGGRPPVDTWFVEVPGGLLRVRALPGGRAELAGPAELVFSGEVRV</sequence>
<dbReference type="PANTHER" id="PTHR31689:SF0">
    <property type="entry name" value="DIAMINOPIMELATE EPIMERASE"/>
    <property type="match status" value="1"/>
</dbReference>
<evidence type="ECO:0000256" key="2">
    <source>
        <dbReference type="ARBA" id="ARBA00010219"/>
    </source>
</evidence>
<keyword evidence="8" id="KW-0963">Cytoplasm</keyword>
<keyword evidence="4 8" id="KW-0028">Amino-acid biosynthesis</keyword>
<feature type="binding site" evidence="8">
    <location>
        <position position="212"/>
    </location>
    <ligand>
        <name>substrate</name>
    </ligand>
</feature>
<feature type="binding site" evidence="8">
    <location>
        <position position="11"/>
    </location>
    <ligand>
        <name>substrate</name>
    </ligand>
</feature>
<organism evidence="10 11">
    <name type="scientific">Xylanimonas allomyrinae</name>
    <dbReference type="NCBI Taxonomy" id="2509459"/>
    <lineage>
        <taxon>Bacteria</taxon>
        <taxon>Bacillati</taxon>
        <taxon>Actinomycetota</taxon>
        <taxon>Actinomycetes</taxon>
        <taxon>Micrococcales</taxon>
        <taxon>Promicromonosporaceae</taxon>
        <taxon>Xylanimonas</taxon>
    </lineage>
</organism>
<evidence type="ECO:0000256" key="3">
    <source>
        <dbReference type="ARBA" id="ARBA00013080"/>
    </source>
</evidence>
<comment type="subcellular location">
    <subcellularLocation>
        <location evidence="8">Cytoplasm</location>
    </subcellularLocation>
</comment>
<comment type="pathway">
    <text evidence="1 8">Amino-acid biosynthesis; L-lysine biosynthesis via DAP pathway; DL-2,6-diaminopimelate from LL-2,6-diaminopimelate: step 1/1.</text>
</comment>
<dbReference type="GO" id="GO:0005829">
    <property type="term" value="C:cytosol"/>
    <property type="evidence" value="ECO:0007669"/>
    <property type="project" value="TreeGrafter"/>
</dbReference>
<dbReference type="Gene3D" id="3.10.310.10">
    <property type="entry name" value="Diaminopimelate Epimerase, Chain A, domain 1"/>
    <property type="match status" value="2"/>
</dbReference>
<dbReference type="RefSeq" id="WP_129202344.1">
    <property type="nucleotide sequence ID" value="NZ_CP035495.1"/>
</dbReference>
<dbReference type="PANTHER" id="PTHR31689">
    <property type="entry name" value="DIAMINOPIMELATE EPIMERASE, CHLOROPLASTIC"/>
    <property type="match status" value="1"/>
</dbReference>
<feature type="active site" description="Proton acceptor" evidence="8">
    <location>
        <position position="248"/>
    </location>
</feature>
<dbReference type="OrthoDB" id="9805408at2"/>